<proteinExistence type="predicted"/>
<feature type="region of interest" description="Disordered" evidence="2">
    <location>
        <begin position="72"/>
        <end position="92"/>
    </location>
</feature>
<organism evidence="3 4">
    <name type="scientific">Saccoglossus kowalevskii</name>
    <name type="common">Acorn worm</name>
    <dbReference type="NCBI Taxonomy" id="10224"/>
    <lineage>
        <taxon>Eukaryota</taxon>
        <taxon>Metazoa</taxon>
        <taxon>Hemichordata</taxon>
        <taxon>Enteropneusta</taxon>
        <taxon>Harrimaniidae</taxon>
        <taxon>Saccoglossus</taxon>
    </lineage>
</organism>
<keyword evidence="3" id="KW-1185">Reference proteome</keyword>
<evidence type="ECO:0000256" key="1">
    <source>
        <dbReference type="ARBA" id="ARBA00023172"/>
    </source>
</evidence>
<dbReference type="Proteomes" id="UP000694865">
    <property type="component" value="Unplaced"/>
</dbReference>
<gene>
    <name evidence="4" type="primary">LOC100370604</name>
</gene>
<feature type="non-terminal residue" evidence="4">
    <location>
        <position position="152"/>
    </location>
</feature>
<dbReference type="InterPro" id="IPR014729">
    <property type="entry name" value="Rossmann-like_a/b/a_fold"/>
</dbReference>
<evidence type="ECO:0000256" key="2">
    <source>
        <dbReference type="SAM" id="MobiDB-lite"/>
    </source>
</evidence>
<dbReference type="GeneID" id="100370604"/>
<dbReference type="Gene3D" id="1.10.443.10">
    <property type="entry name" value="Intergrase catalytic core"/>
    <property type="match status" value="1"/>
</dbReference>
<dbReference type="RefSeq" id="XP_002734472.2">
    <property type="nucleotide sequence ID" value="XM_002734426.2"/>
</dbReference>
<name>A0ABM0GPI7_SACKO</name>
<reference evidence="4" key="1">
    <citation type="submission" date="2025-08" db="UniProtKB">
        <authorList>
            <consortium name="RefSeq"/>
        </authorList>
    </citation>
    <scope>IDENTIFICATION</scope>
    <source>
        <tissue evidence="4">Testes</tissue>
    </source>
</reference>
<dbReference type="InterPro" id="IPR011010">
    <property type="entry name" value="DNA_brk_join_enz"/>
</dbReference>
<evidence type="ECO:0000313" key="4">
    <source>
        <dbReference type="RefSeq" id="XP_002734472.2"/>
    </source>
</evidence>
<dbReference type="SUPFAM" id="SSF56349">
    <property type="entry name" value="DNA breaking-rejoining enzymes"/>
    <property type="match status" value="1"/>
</dbReference>
<protein>
    <submittedName>
        <fullName evidence="4">Uncharacterized protein LOC100370604</fullName>
    </submittedName>
</protein>
<dbReference type="InterPro" id="IPR013762">
    <property type="entry name" value="Integrase-like_cat_sf"/>
</dbReference>
<accession>A0ABM0GPI7</accession>
<dbReference type="Gene3D" id="3.40.50.620">
    <property type="entry name" value="HUPs"/>
    <property type="match status" value="1"/>
</dbReference>
<sequence>MTDLAGIKGYHTGHSGKVTQATTLFRQNFDEQLIAERTGHSSLAIRSYKRTSDEQTKAVSDALQLPKPKIAKEAKTHDISTTTPTDEDKSNTTVITDSSQVFGKTCMRCEDAAVVALKANDLAFCRSCFLSYFTHKFRSTIGKSKLVKKGEK</sequence>
<evidence type="ECO:0000313" key="3">
    <source>
        <dbReference type="Proteomes" id="UP000694865"/>
    </source>
</evidence>
<keyword evidence="1" id="KW-0233">DNA recombination</keyword>